<reference evidence="3 4" key="1">
    <citation type="journal article" date="2024" name="G3 (Bethesda)">
        <title>Genome assembly of Hibiscus sabdariffa L. provides insights into metabolisms of medicinal natural products.</title>
        <authorList>
            <person name="Kim T."/>
        </authorList>
    </citation>
    <scope>NUCLEOTIDE SEQUENCE [LARGE SCALE GENOMIC DNA]</scope>
    <source>
        <strain evidence="3">TK-2024</strain>
        <tissue evidence="3">Old leaves</tissue>
    </source>
</reference>
<feature type="chain" id="PRO_5045515847" description="Secreted protein" evidence="2">
    <location>
        <begin position="19"/>
        <end position="179"/>
    </location>
</feature>
<keyword evidence="1" id="KW-0472">Membrane</keyword>
<dbReference type="EMBL" id="JBBPBN010000582">
    <property type="protein sequence ID" value="KAK8484323.1"/>
    <property type="molecule type" value="Genomic_DNA"/>
</dbReference>
<comment type="caution">
    <text evidence="3">The sequence shown here is derived from an EMBL/GenBank/DDBJ whole genome shotgun (WGS) entry which is preliminary data.</text>
</comment>
<sequence length="179" mass="19084">MLFLLSWRWLRWWCVCYAWCTLRVPFGASLRSGAIRGGASFVRLASYPRDCFGSPRLEHGSLPPRLGFHPASEGYPIGDLIFGACSLLLLPCTIGALALLVAPARGALDAALDVALASLCLGILQHSCCLLQPLFVDVHSSSPLDRPLVALSLLRAVQHPRCLSAAAKGPVSSVGCSLC</sequence>
<protein>
    <recommendedName>
        <fullName evidence="5">Secreted protein</fullName>
    </recommendedName>
</protein>
<proteinExistence type="predicted"/>
<feature type="transmembrane region" description="Helical" evidence="1">
    <location>
        <begin position="80"/>
        <end position="102"/>
    </location>
</feature>
<keyword evidence="4" id="KW-1185">Reference proteome</keyword>
<keyword evidence="1" id="KW-0812">Transmembrane</keyword>
<evidence type="ECO:0008006" key="5">
    <source>
        <dbReference type="Google" id="ProtNLM"/>
    </source>
</evidence>
<evidence type="ECO:0000313" key="4">
    <source>
        <dbReference type="Proteomes" id="UP001396334"/>
    </source>
</evidence>
<gene>
    <name evidence="3" type="ORF">V6N11_064532</name>
</gene>
<evidence type="ECO:0000256" key="1">
    <source>
        <dbReference type="SAM" id="Phobius"/>
    </source>
</evidence>
<evidence type="ECO:0000313" key="3">
    <source>
        <dbReference type="EMBL" id="KAK8484323.1"/>
    </source>
</evidence>
<dbReference type="Proteomes" id="UP001396334">
    <property type="component" value="Unassembled WGS sequence"/>
</dbReference>
<keyword evidence="2" id="KW-0732">Signal</keyword>
<name>A0ABR1ZUR6_9ROSI</name>
<feature type="transmembrane region" description="Helical" evidence="1">
    <location>
        <begin position="114"/>
        <end position="135"/>
    </location>
</feature>
<accession>A0ABR1ZUR6</accession>
<evidence type="ECO:0000256" key="2">
    <source>
        <dbReference type="SAM" id="SignalP"/>
    </source>
</evidence>
<feature type="signal peptide" evidence="2">
    <location>
        <begin position="1"/>
        <end position="18"/>
    </location>
</feature>
<organism evidence="3 4">
    <name type="scientific">Hibiscus sabdariffa</name>
    <name type="common">roselle</name>
    <dbReference type="NCBI Taxonomy" id="183260"/>
    <lineage>
        <taxon>Eukaryota</taxon>
        <taxon>Viridiplantae</taxon>
        <taxon>Streptophyta</taxon>
        <taxon>Embryophyta</taxon>
        <taxon>Tracheophyta</taxon>
        <taxon>Spermatophyta</taxon>
        <taxon>Magnoliopsida</taxon>
        <taxon>eudicotyledons</taxon>
        <taxon>Gunneridae</taxon>
        <taxon>Pentapetalae</taxon>
        <taxon>rosids</taxon>
        <taxon>malvids</taxon>
        <taxon>Malvales</taxon>
        <taxon>Malvaceae</taxon>
        <taxon>Malvoideae</taxon>
        <taxon>Hibiscus</taxon>
    </lineage>
</organism>
<keyword evidence="1" id="KW-1133">Transmembrane helix</keyword>